<dbReference type="Pfam" id="PF10017">
    <property type="entry name" value="Methyltransf_33"/>
    <property type="match status" value="1"/>
</dbReference>
<gene>
    <name evidence="6" type="ORF">LTR62_007622</name>
</gene>
<dbReference type="AlphaFoldDB" id="A0AAN7TBW8"/>
<protein>
    <submittedName>
        <fullName evidence="6">Uncharacterized protein</fullName>
    </submittedName>
</protein>
<feature type="region of interest" description="Disordered" evidence="3">
    <location>
        <begin position="1064"/>
        <end position="1089"/>
    </location>
</feature>
<dbReference type="GO" id="GO:0008168">
    <property type="term" value="F:methyltransferase activity"/>
    <property type="evidence" value="ECO:0007669"/>
    <property type="project" value="UniProtKB-KW"/>
</dbReference>
<organism evidence="6 7">
    <name type="scientific">Meristemomyces frigidus</name>
    <dbReference type="NCBI Taxonomy" id="1508187"/>
    <lineage>
        <taxon>Eukaryota</taxon>
        <taxon>Fungi</taxon>
        <taxon>Dikarya</taxon>
        <taxon>Ascomycota</taxon>
        <taxon>Pezizomycotina</taxon>
        <taxon>Dothideomycetes</taxon>
        <taxon>Dothideomycetidae</taxon>
        <taxon>Mycosphaerellales</taxon>
        <taxon>Teratosphaeriaceae</taxon>
        <taxon>Meristemomyces</taxon>
    </lineage>
</organism>
<feature type="region of interest" description="Disordered" evidence="3">
    <location>
        <begin position="864"/>
        <end position="890"/>
    </location>
</feature>
<dbReference type="Gene3D" id="3.90.1580.10">
    <property type="entry name" value="paralog of FGE (formylglycine-generating enzyme)"/>
    <property type="match status" value="1"/>
</dbReference>
<feature type="compositionally biased region" description="Polar residues" evidence="3">
    <location>
        <begin position="871"/>
        <end position="881"/>
    </location>
</feature>
<dbReference type="InterPro" id="IPR016187">
    <property type="entry name" value="CTDL_fold"/>
</dbReference>
<accession>A0AAN7TBW8</accession>
<proteinExistence type="predicted"/>
<dbReference type="Proteomes" id="UP001310890">
    <property type="component" value="Unassembled WGS sequence"/>
</dbReference>
<evidence type="ECO:0000256" key="3">
    <source>
        <dbReference type="SAM" id="MobiDB-lite"/>
    </source>
</evidence>
<reference evidence="6" key="1">
    <citation type="submission" date="2023-08" db="EMBL/GenBank/DDBJ databases">
        <title>Black Yeasts Isolated from many extreme environments.</title>
        <authorList>
            <person name="Coleine C."/>
            <person name="Stajich J.E."/>
            <person name="Selbmann L."/>
        </authorList>
    </citation>
    <scope>NUCLEOTIDE SEQUENCE</scope>
    <source>
        <strain evidence="6">CCFEE 5401</strain>
    </source>
</reference>
<dbReference type="NCBIfam" id="TIGR03439">
    <property type="entry name" value="methyl_EasF"/>
    <property type="match status" value="1"/>
</dbReference>
<evidence type="ECO:0000256" key="1">
    <source>
        <dbReference type="ARBA" id="ARBA00022603"/>
    </source>
</evidence>
<keyword evidence="2" id="KW-0808">Transferase</keyword>
<evidence type="ECO:0000313" key="7">
    <source>
        <dbReference type="Proteomes" id="UP001310890"/>
    </source>
</evidence>
<dbReference type="PANTHER" id="PTHR43397">
    <property type="entry name" value="ERGOTHIONEINE BIOSYNTHESIS PROTEIN 1"/>
    <property type="match status" value="1"/>
</dbReference>
<dbReference type="Pfam" id="PF03781">
    <property type="entry name" value="FGE-sulfatase"/>
    <property type="match status" value="1"/>
</dbReference>
<keyword evidence="1" id="KW-0489">Methyltransferase</keyword>
<feature type="domain" description="Histidine-specific methyltransferase SAM-dependent" evidence="5">
    <location>
        <begin position="27"/>
        <end position="330"/>
    </location>
</feature>
<dbReference type="InterPro" id="IPR051128">
    <property type="entry name" value="EgtD_Methyltrsf_superfamily"/>
</dbReference>
<evidence type="ECO:0000256" key="2">
    <source>
        <dbReference type="ARBA" id="ARBA00022679"/>
    </source>
</evidence>
<dbReference type="InterPro" id="IPR017805">
    <property type="entry name" value="SAM_MeTrfase_EasF-type_put"/>
</dbReference>
<dbReference type="PANTHER" id="PTHR43397:SF1">
    <property type="entry name" value="ERGOTHIONEINE BIOSYNTHESIS PROTEIN 1"/>
    <property type="match status" value="1"/>
</dbReference>
<name>A0AAN7TBW8_9PEZI</name>
<feature type="domain" description="Sulfatase-modifying factor enzyme-like" evidence="4">
    <location>
        <begin position="554"/>
        <end position="823"/>
    </location>
</feature>
<comment type="caution">
    <text evidence="6">The sequence shown here is derived from an EMBL/GenBank/DDBJ whole genome shotgun (WGS) entry which is preliminary data.</text>
</comment>
<dbReference type="InterPro" id="IPR029063">
    <property type="entry name" value="SAM-dependent_MTases_sf"/>
</dbReference>
<evidence type="ECO:0000259" key="4">
    <source>
        <dbReference type="Pfam" id="PF03781"/>
    </source>
</evidence>
<dbReference type="InterPro" id="IPR019257">
    <property type="entry name" value="MeTrfase_dom"/>
</dbReference>
<evidence type="ECO:0000259" key="5">
    <source>
        <dbReference type="Pfam" id="PF10017"/>
    </source>
</evidence>
<dbReference type="SUPFAM" id="SSF56436">
    <property type="entry name" value="C-type lectin-like"/>
    <property type="match status" value="1"/>
</dbReference>
<dbReference type="EMBL" id="JAVRRL010000073">
    <property type="protein sequence ID" value="KAK5108988.1"/>
    <property type="molecule type" value="Genomic_DNA"/>
</dbReference>
<dbReference type="GO" id="GO:0032259">
    <property type="term" value="P:methylation"/>
    <property type="evidence" value="ECO:0007669"/>
    <property type="project" value="UniProtKB-KW"/>
</dbReference>
<evidence type="ECO:0000313" key="6">
    <source>
        <dbReference type="EMBL" id="KAK5108988.1"/>
    </source>
</evidence>
<sequence length="1143" mass="128503">MGSIGTRAAGSANIIDIRSDAASIELTQEIRSGLQPLGGGEKTLPTLLLYDVQGLKLFEKITYLEEYYLTGEEIRTLEKHANSIAQYIQDGSMIVELGSGNLRKIKILLDALERSEKHVEYYALDLMESELQRTLAEVPQYKYVSCRGLLATYNDGLAWLQQPQNINKPKTILSLGSSIGNFTRAEAATFMQSIFASLRPNDHVLIGLDACQDPDRVYQAYNDSQGLTHEFVTNGLRHANDLLGHEVFHLSDWMVVGKYDEAGDKHQAFVSPKSDVDVQGVSIKGGEQIRIEESYKYSSSQANELWAKSGAVPVVSWTNPKRDYGLFLLSPKPAIMFATKPEEYAAHPVPSIAEWRELWKVWDLVTRQMIPSEQLVDKPIKLRNACIFYLGHIPTFLDMKLTEATDTPATEPKYFYNIFERGIDPDVDNPEDCHAHSEIPDCWPELEAILTFQERVRQRVRNLYTDGQAHDNAWTGRTLWLGFEHEVMHLETLLYMLLQSDWCNSPAIGSKPDFVKLCEEAHVRAVDNQWFHVPQQTIELGLDDPDNGEGPLRHFGWDVEKPRRTVTVPALQAKGRPITNGEYARYMINTGKRQIPASWSLLDANKDHKSGKGDMNGYSDLHEFTTDKAVRTLYGSVQLHLALDWPVSGSYDELSACAQYMGGRVPTLEEVRSIYYYADTMKKKEVSNARGRSIPAVNGHLVNDGVEETPPHQLSVNGVEAATSLDPNEIYADLDDANVGFKHWHPTPVTQNGGRLAGQGEMGGLWEWTSSALEKQKGFVPMKLYPAYSDDFYDTKHNIVLGGSWATHPRVAGRKSFVNWYQRNYPCASECAPCKHSEGEHDKRHRAIAELLQKMKEIETGQMPKTPEKVSATNEFCASTPTPSPLTKKERKAAKKLIKLARMPKVITTADIEFVEKVLHPADDSETDEAEKEKRLLEDPDIKLNLYFDKGTSNTRESRRRHLDHKGDADKHDTEEEELVTLLCSLKVPAIAQAKTAAERHLIEQIGEAVKDDKVHMSKEHEQTMIRKAGFWRWASRKAYDRLVANGRLWDELEERKDSVTSEALARKDSVVESDPTSEEDPQLAESDNDVGFTKVGKAVLKPKTNIVIKLSANKGLAKFQGKPKGLFGAFSWSGGAYSADED</sequence>
<dbReference type="InterPro" id="IPR005532">
    <property type="entry name" value="SUMF_dom"/>
</dbReference>
<feature type="compositionally biased region" description="Acidic residues" evidence="3">
    <location>
        <begin position="1076"/>
        <end position="1089"/>
    </location>
</feature>
<dbReference type="Gene3D" id="3.40.50.150">
    <property type="entry name" value="Vaccinia Virus protein VP39"/>
    <property type="match status" value="1"/>
</dbReference>
<dbReference type="InterPro" id="IPR042095">
    <property type="entry name" value="SUMF_sf"/>
</dbReference>